<organism evidence="2 3">
    <name type="scientific">Amycolatopsis panacis</name>
    <dbReference type="NCBI Taxonomy" id="2340917"/>
    <lineage>
        <taxon>Bacteria</taxon>
        <taxon>Bacillati</taxon>
        <taxon>Actinomycetota</taxon>
        <taxon>Actinomycetes</taxon>
        <taxon>Pseudonocardiales</taxon>
        <taxon>Pseudonocardiaceae</taxon>
        <taxon>Amycolatopsis</taxon>
    </lineage>
</organism>
<proteinExistence type="predicted"/>
<dbReference type="EMBL" id="QZFV01000098">
    <property type="protein sequence ID" value="RJQ83072.1"/>
    <property type="molecule type" value="Genomic_DNA"/>
</dbReference>
<evidence type="ECO:0000313" key="2">
    <source>
        <dbReference type="EMBL" id="RJQ83072.1"/>
    </source>
</evidence>
<accession>A0A419I0F7</accession>
<dbReference type="RefSeq" id="WP_120024997.1">
    <property type="nucleotide sequence ID" value="NZ_QZFV01000098.1"/>
</dbReference>
<keyword evidence="3" id="KW-1185">Reference proteome</keyword>
<evidence type="ECO:0000313" key="3">
    <source>
        <dbReference type="Proteomes" id="UP000285112"/>
    </source>
</evidence>
<dbReference type="AlphaFoldDB" id="A0A419I0F7"/>
<feature type="compositionally biased region" description="Low complexity" evidence="1">
    <location>
        <begin position="81"/>
        <end position="100"/>
    </location>
</feature>
<evidence type="ECO:0000256" key="1">
    <source>
        <dbReference type="SAM" id="MobiDB-lite"/>
    </source>
</evidence>
<reference evidence="2 3" key="1">
    <citation type="submission" date="2018-09" db="EMBL/GenBank/DDBJ databases">
        <title>YIM PH 21725 draft genome.</title>
        <authorList>
            <person name="Miao C."/>
        </authorList>
    </citation>
    <scope>NUCLEOTIDE SEQUENCE [LARGE SCALE GENOMIC DNA]</scope>
    <source>
        <strain evidence="3">YIM PH21725</strain>
    </source>
</reference>
<sequence>MGSAELVDAGLDWAGWGMAGFGVVFRWATGSWSLAAVAFGRIDVLVRSCRTEVSPAGKPLSGRAEEFLAQASVTGASQRNRAAPRAESARAPGRSRGAAASDTKQDLHRMGVIQWGESRSGGAAKAGNTLRKTAVESPGRVCRVETAA</sequence>
<feature type="compositionally biased region" description="Polar residues" evidence="1">
    <location>
        <begin position="71"/>
        <end position="80"/>
    </location>
</feature>
<name>A0A419I0F7_9PSEU</name>
<feature type="region of interest" description="Disordered" evidence="1">
    <location>
        <begin position="118"/>
        <end position="138"/>
    </location>
</feature>
<gene>
    <name evidence="2" type="ORF">D5S19_20595</name>
</gene>
<comment type="caution">
    <text evidence="2">The sequence shown here is derived from an EMBL/GenBank/DDBJ whole genome shotgun (WGS) entry which is preliminary data.</text>
</comment>
<dbReference type="Proteomes" id="UP000285112">
    <property type="component" value="Unassembled WGS sequence"/>
</dbReference>
<feature type="region of interest" description="Disordered" evidence="1">
    <location>
        <begin position="71"/>
        <end position="105"/>
    </location>
</feature>
<protein>
    <submittedName>
        <fullName evidence="2">Uncharacterized protein</fullName>
    </submittedName>
</protein>